<evidence type="ECO:0000313" key="1">
    <source>
        <dbReference type="EMBL" id="OYD57567.1"/>
    </source>
</evidence>
<name>A0A235F9D9_9BACL</name>
<comment type="caution">
    <text evidence="1">The sequence shown here is derived from an EMBL/GenBank/DDBJ whole genome shotgun (WGS) entry which is preliminary data.</text>
</comment>
<dbReference type="RefSeq" id="WP_094252918.1">
    <property type="nucleotide sequence ID" value="NZ_JBHLXL010000001.1"/>
</dbReference>
<protein>
    <submittedName>
        <fullName evidence="1">Uncharacterized protein</fullName>
    </submittedName>
</protein>
<evidence type="ECO:0000313" key="2">
    <source>
        <dbReference type="Proteomes" id="UP000215059"/>
    </source>
</evidence>
<organism evidence="1 2">
    <name type="scientific">Fictibacillus aquaticus</name>
    <dbReference type="NCBI Taxonomy" id="2021314"/>
    <lineage>
        <taxon>Bacteria</taxon>
        <taxon>Bacillati</taxon>
        <taxon>Bacillota</taxon>
        <taxon>Bacilli</taxon>
        <taxon>Bacillales</taxon>
        <taxon>Fictibacillaceae</taxon>
        <taxon>Fictibacillus</taxon>
    </lineage>
</organism>
<dbReference type="Gene3D" id="2.20.140.10">
    <property type="entry name" value="WGR domain"/>
    <property type="match status" value="1"/>
</dbReference>
<accession>A0A235F9D9</accession>
<dbReference type="Proteomes" id="UP000215059">
    <property type="component" value="Unassembled WGS sequence"/>
</dbReference>
<sequence>MIKLIKKQHNELLYWEVWNDGKILTVHYGTVGDRGEAEEIKLGMFDKPEKEMSRLAQEQMENGYEELDEDELIEFVVQFSYSGDETNDLLEKRYMLEDLMNEGLGWTGNGHCDGGDIGSGTANIFSFVIDPQKALQTTMEELRENELLDNNVKIAYENEEEEFVVLYPKGAEFELM</sequence>
<reference evidence="1 2" key="1">
    <citation type="submission" date="2017-07" db="EMBL/GenBank/DDBJ databases">
        <title>Fictibacillus sp. nov. GDSW-R2A3 Genome sequencing and assembly.</title>
        <authorList>
            <person name="Mayilraj S."/>
        </authorList>
    </citation>
    <scope>NUCLEOTIDE SEQUENCE [LARGE SCALE GENOMIC DNA]</scope>
    <source>
        <strain evidence="1 2">GDSW-R2A3</strain>
    </source>
</reference>
<dbReference type="EMBL" id="NOII01000003">
    <property type="protein sequence ID" value="OYD57567.1"/>
    <property type="molecule type" value="Genomic_DNA"/>
</dbReference>
<dbReference type="AlphaFoldDB" id="A0A235F9D9"/>
<proteinExistence type="predicted"/>
<keyword evidence="2" id="KW-1185">Reference proteome</keyword>
<gene>
    <name evidence="1" type="ORF">CGZ90_12930</name>
</gene>
<dbReference type="OrthoDB" id="5508028at2"/>